<dbReference type="STRING" id="29730.A0A0D2Q427"/>
<dbReference type="AlphaFoldDB" id="A0A0D2Q427"/>
<dbReference type="PANTHER" id="PTHR13052:SF0">
    <property type="entry name" value="DNA-BINDING PROTEIN-LIKE"/>
    <property type="match status" value="1"/>
</dbReference>
<evidence type="ECO:0000313" key="3">
    <source>
        <dbReference type="Proteomes" id="UP000032304"/>
    </source>
</evidence>
<feature type="domain" description="Nuclear factor related to kappa-B-binding protein second winged helix" evidence="1">
    <location>
        <begin position="336"/>
        <end position="436"/>
    </location>
</feature>
<organism evidence="2 3">
    <name type="scientific">Gossypium raimondii</name>
    <name type="common">Peruvian cotton</name>
    <name type="synonym">Gossypium klotzschianum subsp. raimondii</name>
    <dbReference type="NCBI Taxonomy" id="29730"/>
    <lineage>
        <taxon>Eukaryota</taxon>
        <taxon>Viridiplantae</taxon>
        <taxon>Streptophyta</taxon>
        <taxon>Embryophyta</taxon>
        <taxon>Tracheophyta</taxon>
        <taxon>Spermatophyta</taxon>
        <taxon>Magnoliopsida</taxon>
        <taxon>eudicotyledons</taxon>
        <taxon>Gunneridae</taxon>
        <taxon>Pentapetalae</taxon>
        <taxon>rosids</taxon>
        <taxon>malvids</taxon>
        <taxon>Malvales</taxon>
        <taxon>Malvaceae</taxon>
        <taxon>Malvoideae</taxon>
        <taxon>Gossypium</taxon>
    </lineage>
</organism>
<dbReference type="PANTHER" id="PTHR13052">
    <property type="entry name" value="NFRKB-RELATED"/>
    <property type="match status" value="1"/>
</dbReference>
<reference evidence="2 3" key="1">
    <citation type="journal article" date="2012" name="Nature">
        <title>Repeated polyploidization of Gossypium genomes and the evolution of spinnable cotton fibres.</title>
        <authorList>
            <person name="Paterson A.H."/>
            <person name="Wendel J.F."/>
            <person name="Gundlach H."/>
            <person name="Guo H."/>
            <person name="Jenkins J."/>
            <person name="Jin D."/>
            <person name="Llewellyn D."/>
            <person name="Showmaker K.C."/>
            <person name="Shu S."/>
            <person name="Udall J."/>
            <person name="Yoo M.J."/>
            <person name="Byers R."/>
            <person name="Chen W."/>
            <person name="Doron-Faigenboim A."/>
            <person name="Duke M.V."/>
            <person name="Gong L."/>
            <person name="Grimwood J."/>
            <person name="Grover C."/>
            <person name="Grupp K."/>
            <person name="Hu G."/>
            <person name="Lee T.H."/>
            <person name="Li J."/>
            <person name="Lin L."/>
            <person name="Liu T."/>
            <person name="Marler B.S."/>
            <person name="Page J.T."/>
            <person name="Roberts A.W."/>
            <person name="Romanel E."/>
            <person name="Sanders W.S."/>
            <person name="Szadkowski E."/>
            <person name="Tan X."/>
            <person name="Tang H."/>
            <person name="Xu C."/>
            <person name="Wang J."/>
            <person name="Wang Z."/>
            <person name="Zhang D."/>
            <person name="Zhang L."/>
            <person name="Ashrafi H."/>
            <person name="Bedon F."/>
            <person name="Bowers J.E."/>
            <person name="Brubaker C.L."/>
            <person name="Chee P.W."/>
            <person name="Das S."/>
            <person name="Gingle A.R."/>
            <person name="Haigler C.H."/>
            <person name="Harker D."/>
            <person name="Hoffmann L.V."/>
            <person name="Hovav R."/>
            <person name="Jones D.C."/>
            <person name="Lemke C."/>
            <person name="Mansoor S."/>
            <person name="ur Rahman M."/>
            <person name="Rainville L.N."/>
            <person name="Rambani A."/>
            <person name="Reddy U.K."/>
            <person name="Rong J.K."/>
            <person name="Saranga Y."/>
            <person name="Scheffler B.E."/>
            <person name="Scheffler J.A."/>
            <person name="Stelly D.M."/>
            <person name="Triplett B.A."/>
            <person name="Van Deynze A."/>
            <person name="Vaslin M.F."/>
            <person name="Waghmare V.N."/>
            <person name="Walford S.A."/>
            <person name="Wright R.J."/>
            <person name="Zaki E.A."/>
            <person name="Zhang T."/>
            <person name="Dennis E.S."/>
            <person name="Mayer K.F."/>
            <person name="Peterson D.G."/>
            <person name="Rokhsar D.S."/>
            <person name="Wang X."/>
            <person name="Schmutz J."/>
        </authorList>
    </citation>
    <scope>NUCLEOTIDE SEQUENCE [LARGE SCALE GENOMIC DNA]</scope>
</reference>
<dbReference type="OMA" id="CLTMHEI"/>
<name>A0A0D2Q427_GOSRA</name>
<gene>
    <name evidence="2" type="ORF">B456_001G248600</name>
</gene>
<proteinExistence type="predicted"/>
<dbReference type="eggNOG" id="KOG1927">
    <property type="taxonomic scope" value="Eukaryota"/>
</dbReference>
<keyword evidence="3" id="KW-1185">Reference proteome</keyword>
<evidence type="ECO:0000313" key="2">
    <source>
        <dbReference type="EMBL" id="KJB11221.1"/>
    </source>
</evidence>
<accession>A0A0D2Q427</accession>
<dbReference type="InterPro" id="IPR057748">
    <property type="entry name" value="NFRKB_WH_2"/>
</dbReference>
<dbReference type="GO" id="GO:0031011">
    <property type="term" value="C:Ino80 complex"/>
    <property type="evidence" value="ECO:0007669"/>
    <property type="project" value="InterPro"/>
</dbReference>
<dbReference type="Proteomes" id="UP000032304">
    <property type="component" value="Chromosome 1"/>
</dbReference>
<sequence>MGTSTGEGSAEITERRKLIQRDIDAAIILIQLSNDKFCLLETKLQSQSRYGACHSKGDQDGTEVGGDSTRPSLESINYDVVGEFGMNRSSLLKLKKDGRTSIHGKKLYKSSLEKCGLKKVKPELGSTSVSKVASSTVQETKSLTSEPFQKLQFGLNCPTAHPGFSFSIIHFLSAILTAMITLYAKVDPSASSNNPAESNPKRISGYHFLTMSEIVEQIRSNPGDPCTLKVQESLQELVRDALLILSLTTAPLGSKAWEVLTIYSKCNKSWAWIGPSAIKPHNYTNEAVLLEAWGLPRRKVQKLVHCFVDWLKKAQDSLLKIGDLPAPPLTLMHQTVNEEAVRYLVPERAFSYTALDGKKSTVVPLSSSKPSLKCREHFMLKADRPPNIIVLSLVRDAAALLRDRMGIGADFCVLIRDSQYIVEEIPDEQLNQIISEKKLWFYLHRDREEDDFKYDAPLSTRKRRRHR</sequence>
<dbReference type="InterPro" id="IPR024867">
    <property type="entry name" value="NFRKB"/>
</dbReference>
<dbReference type="Pfam" id="PF25793">
    <property type="entry name" value="WHD_2nd_NFRKB"/>
    <property type="match status" value="1"/>
</dbReference>
<dbReference type="Gramene" id="KJB11221">
    <property type="protein sequence ID" value="KJB11221"/>
    <property type="gene ID" value="B456_001G248600"/>
</dbReference>
<protein>
    <recommendedName>
        <fullName evidence="1">Nuclear factor related to kappa-B-binding protein second winged helix domain-containing protein</fullName>
    </recommendedName>
</protein>
<dbReference type="EMBL" id="CM001740">
    <property type="protein sequence ID" value="KJB11221.1"/>
    <property type="molecule type" value="Genomic_DNA"/>
</dbReference>
<evidence type="ECO:0000259" key="1">
    <source>
        <dbReference type="Pfam" id="PF25793"/>
    </source>
</evidence>